<evidence type="ECO:0000256" key="1">
    <source>
        <dbReference type="SAM" id="MobiDB-lite"/>
    </source>
</evidence>
<feature type="region of interest" description="Disordered" evidence="1">
    <location>
        <begin position="25"/>
        <end position="60"/>
    </location>
</feature>
<dbReference type="EMBL" id="AP025628">
    <property type="protein sequence ID" value="BDG60042.1"/>
    <property type="molecule type" value="Genomic_DNA"/>
</dbReference>
<dbReference type="InterPro" id="IPR019076">
    <property type="entry name" value="Spore_lipoprot_YhcN/YlaJ-like"/>
</dbReference>
<accession>A0AA35CM19</accession>
<evidence type="ECO:0000313" key="3">
    <source>
        <dbReference type="EMBL" id="BDG60042.1"/>
    </source>
</evidence>
<organism evidence="3 4">
    <name type="scientific">Caldinitratiruptor microaerophilus</name>
    <dbReference type="NCBI Taxonomy" id="671077"/>
    <lineage>
        <taxon>Bacteria</taxon>
        <taxon>Bacillati</taxon>
        <taxon>Bacillota</taxon>
        <taxon>Clostridia</taxon>
        <taxon>Eubacteriales</taxon>
        <taxon>Symbiobacteriaceae</taxon>
        <taxon>Caldinitratiruptor</taxon>
    </lineage>
</organism>
<dbReference type="RefSeq" id="WP_264844111.1">
    <property type="nucleotide sequence ID" value="NZ_AP025628.1"/>
</dbReference>
<dbReference type="KEGG" id="cmic:caldi_11320"/>
<proteinExistence type="predicted"/>
<protein>
    <recommendedName>
        <fullName evidence="5">YhcN/YlaJ family sporulation lipoprotein</fullName>
    </recommendedName>
</protein>
<evidence type="ECO:0000313" key="4">
    <source>
        <dbReference type="Proteomes" id="UP001163687"/>
    </source>
</evidence>
<dbReference type="Pfam" id="PF09580">
    <property type="entry name" value="Spore_YhcN_YlaJ"/>
    <property type="match status" value="1"/>
</dbReference>
<reference evidence="3" key="1">
    <citation type="submission" date="2022-03" db="EMBL/GenBank/DDBJ databases">
        <title>Complete genome sequence of Caldinitratiruptor microaerophilus.</title>
        <authorList>
            <person name="Mukaiyama R."/>
            <person name="Nishiyama T."/>
            <person name="Ueda K."/>
        </authorList>
    </citation>
    <scope>NUCLEOTIDE SEQUENCE</scope>
    <source>
        <strain evidence="3">JCM 16183</strain>
    </source>
</reference>
<evidence type="ECO:0008006" key="5">
    <source>
        <dbReference type="Google" id="ProtNLM"/>
    </source>
</evidence>
<dbReference type="Proteomes" id="UP001163687">
    <property type="component" value="Chromosome"/>
</dbReference>
<name>A0AA35CM19_9FIRM</name>
<keyword evidence="2" id="KW-0732">Signal</keyword>
<dbReference type="AlphaFoldDB" id="A0AA35CM19"/>
<sequence>MKRRDRSIAALGGALALAVSLAGCPAPARRPAPAPPGGPPGALPAPAAPPAPAGPGAAEEDRARVLAQVARDVRGVRQAWVVTAGRTAYVGIDVDAAGARAPGRNAEIERAVGDRVRRANLGIDRVYVTTRPELVQSIMNIEQAVGAGRPVSTFAAELARLAAEIAPTPSP</sequence>
<gene>
    <name evidence="3" type="ORF">caldi_11320</name>
</gene>
<feature type="compositionally biased region" description="Pro residues" evidence="1">
    <location>
        <begin position="28"/>
        <end position="53"/>
    </location>
</feature>
<feature type="signal peptide" evidence="2">
    <location>
        <begin position="1"/>
        <end position="28"/>
    </location>
</feature>
<evidence type="ECO:0000256" key="2">
    <source>
        <dbReference type="SAM" id="SignalP"/>
    </source>
</evidence>
<feature type="chain" id="PRO_5041450981" description="YhcN/YlaJ family sporulation lipoprotein" evidence="2">
    <location>
        <begin position="29"/>
        <end position="171"/>
    </location>
</feature>
<dbReference type="PROSITE" id="PS51257">
    <property type="entry name" value="PROKAR_LIPOPROTEIN"/>
    <property type="match status" value="1"/>
</dbReference>
<keyword evidence="4" id="KW-1185">Reference proteome</keyword>